<evidence type="ECO:0000313" key="3">
    <source>
        <dbReference type="Proteomes" id="UP001230426"/>
    </source>
</evidence>
<keyword evidence="1" id="KW-1133">Transmembrane helix</keyword>
<accession>A0ABT9REN6</accession>
<keyword evidence="1" id="KW-0812">Transmembrane</keyword>
<comment type="caution">
    <text evidence="2">The sequence shown here is derived from an EMBL/GenBank/DDBJ whole genome shotgun (WGS) entry which is preliminary data.</text>
</comment>
<keyword evidence="1" id="KW-0472">Membrane</keyword>
<feature type="transmembrane region" description="Helical" evidence="1">
    <location>
        <begin position="19"/>
        <end position="43"/>
    </location>
</feature>
<keyword evidence="3" id="KW-1185">Reference proteome</keyword>
<organism evidence="2 3">
    <name type="scientific">Streptosporangium brasiliense</name>
    <dbReference type="NCBI Taxonomy" id="47480"/>
    <lineage>
        <taxon>Bacteria</taxon>
        <taxon>Bacillati</taxon>
        <taxon>Actinomycetota</taxon>
        <taxon>Actinomycetes</taxon>
        <taxon>Streptosporangiales</taxon>
        <taxon>Streptosporangiaceae</taxon>
        <taxon>Streptosporangium</taxon>
    </lineage>
</organism>
<name>A0ABT9REN6_9ACTN</name>
<feature type="transmembrane region" description="Helical" evidence="1">
    <location>
        <begin position="106"/>
        <end position="132"/>
    </location>
</feature>
<protein>
    <submittedName>
        <fullName evidence="2">ABC-type transport system involved in multi-copper enzyme maturation permease subunit</fullName>
    </submittedName>
</protein>
<feature type="transmembrane region" description="Helical" evidence="1">
    <location>
        <begin position="152"/>
        <end position="173"/>
    </location>
</feature>
<feature type="transmembrane region" description="Helical" evidence="1">
    <location>
        <begin position="230"/>
        <end position="251"/>
    </location>
</feature>
<feature type="transmembrane region" description="Helical" evidence="1">
    <location>
        <begin position="63"/>
        <end position="85"/>
    </location>
</feature>
<dbReference type="PANTHER" id="PTHR37305">
    <property type="entry name" value="INTEGRAL MEMBRANE PROTEIN-RELATED"/>
    <property type="match status" value="1"/>
</dbReference>
<reference evidence="2 3" key="1">
    <citation type="submission" date="2023-07" db="EMBL/GenBank/DDBJ databases">
        <title>Sequencing the genomes of 1000 actinobacteria strains.</title>
        <authorList>
            <person name="Klenk H.-P."/>
        </authorList>
    </citation>
    <scope>NUCLEOTIDE SEQUENCE [LARGE SCALE GENOMIC DNA]</scope>
    <source>
        <strain evidence="2 3">DSM 44109</strain>
    </source>
</reference>
<dbReference type="Pfam" id="PF12730">
    <property type="entry name" value="ABC2_membrane_4"/>
    <property type="match status" value="1"/>
</dbReference>
<sequence>MTDVLAAEWLKLRSVRSTWYVLGLVALAVPVAAFLALQGVNGWDGLPPERRTRFQAPPVEQVLLPLVQLCMGVLAVLSITSEYATGTIRASLAAVPRRRRVLAGKAVVVAGISLLGGLLFLAGAFAAGRAVVGDRPLSPGYVTPPEAEIPMLLASGLSVAVVALVGLGLGAVLRSAAGAIVTVSALLFVLPVVAALLPAPWGGRAGSVLLPDLAGQLVDHPSAVGDLPPLGALAVLAAYVVAALGAGAAVLTRRDA</sequence>
<dbReference type="EMBL" id="JAUSRB010000002">
    <property type="protein sequence ID" value="MDP9867738.1"/>
    <property type="molecule type" value="Genomic_DNA"/>
</dbReference>
<evidence type="ECO:0000313" key="2">
    <source>
        <dbReference type="EMBL" id="MDP9867738.1"/>
    </source>
</evidence>
<gene>
    <name evidence="2" type="ORF">J2S55_007004</name>
</gene>
<feature type="transmembrane region" description="Helical" evidence="1">
    <location>
        <begin position="180"/>
        <end position="201"/>
    </location>
</feature>
<dbReference type="PANTHER" id="PTHR37305:SF1">
    <property type="entry name" value="MEMBRANE PROTEIN"/>
    <property type="match status" value="1"/>
</dbReference>
<proteinExistence type="predicted"/>
<evidence type="ECO:0000256" key="1">
    <source>
        <dbReference type="SAM" id="Phobius"/>
    </source>
</evidence>
<dbReference type="RefSeq" id="WP_306869713.1">
    <property type="nucleotide sequence ID" value="NZ_JAUSRB010000002.1"/>
</dbReference>
<dbReference type="Proteomes" id="UP001230426">
    <property type="component" value="Unassembled WGS sequence"/>
</dbReference>